<feature type="chain" id="PRO_5045686532" evidence="1">
    <location>
        <begin position="29"/>
        <end position="116"/>
    </location>
</feature>
<name>A0ABU5ELP5_9PROT</name>
<keyword evidence="3" id="KW-1185">Reference proteome</keyword>
<dbReference type="EMBL" id="JAXCLW010000016">
    <property type="protein sequence ID" value="MDY0885876.1"/>
    <property type="molecule type" value="Genomic_DNA"/>
</dbReference>
<evidence type="ECO:0000256" key="1">
    <source>
        <dbReference type="SAM" id="SignalP"/>
    </source>
</evidence>
<reference evidence="2 3" key="1">
    <citation type="journal article" date="2016" name="Antonie Van Leeuwenhoek">
        <title>Dongia soli sp. nov., isolated from soil from Dokdo, Korea.</title>
        <authorList>
            <person name="Kim D.U."/>
            <person name="Lee H."/>
            <person name="Kim H."/>
            <person name="Kim S.G."/>
            <person name="Ka J.O."/>
        </authorList>
    </citation>
    <scope>NUCLEOTIDE SEQUENCE [LARGE SCALE GENOMIC DNA]</scope>
    <source>
        <strain evidence="2 3">D78</strain>
    </source>
</reference>
<proteinExistence type="predicted"/>
<feature type="signal peptide" evidence="1">
    <location>
        <begin position="1"/>
        <end position="28"/>
    </location>
</feature>
<organism evidence="2 3">
    <name type="scientific">Dongia soli</name>
    <dbReference type="NCBI Taxonomy" id="600628"/>
    <lineage>
        <taxon>Bacteria</taxon>
        <taxon>Pseudomonadati</taxon>
        <taxon>Pseudomonadota</taxon>
        <taxon>Alphaproteobacteria</taxon>
        <taxon>Rhodospirillales</taxon>
        <taxon>Dongiaceae</taxon>
        <taxon>Dongia</taxon>
    </lineage>
</organism>
<accession>A0ABU5ELP5</accession>
<evidence type="ECO:0000313" key="2">
    <source>
        <dbReference type="EMBL" id="MDY0885876.1"/>
    </source>
</evidence>
<protein>
    <submittedName>
        <fullName evidence="2">Uncharacterized protein</fullName>
    </submittedName>
</protein>
<evidence type="ECO:0000313" key="3">
    <source>
        <dbReference type="Proteomes" id="UP001279642"/>
    </source>
</evidence>
<dbReference type="RefSeq" id="WP_320510952.1">
    <property type="nucleotide sequence ID" value="NZ_JAXCLW010000016.1"/>
</dbReference>
<dbReference type="Proteomes" id="UP001279642">
    <property type="component" value="Unassembled WGS sequence"/>
</dbReference>
<sequence>MTKMIRLVLATLFAVSFMLGSLGGAASAQSVGLVADLPCHMIAGQADPGSKPMAPCKGLKTDCVNQTGCVSINAMMAQPFGHQIDMQYVAEPDYLPVVNALPSFILVPEPLPPRTI</sequence>
<gene>
    <name evidence="2" type="ORF">SMD27_23775</name>
</gene>
<keyword evidence="1" id="KW-0732">Signal</keyword>
<comment type="caution">
    <text evidence="2">The sequence shown here is derived from an EMBL/GenBank/DDBJ whole genome shotgun (WGS) entry which is preliminary data.</text>
</comment>